<keyword evidence="2" id="KW-0479">Metal-binding</keyword>
<dbReference type="GO" id="GO:0005506">
    <property type="term" value="F:iron ion binding"/>
    <property type="evidence" value="ECO:0007669"/>
    <property type="project" value="InterPro"/>
</dbReference>
<organism evidence="8 9">
    <name type="scientific">Littorina saxatilis</name>
    <dbReference type="NCBI Taxonomy" id="31220"/>
    <lineage>
        <taxon>Eukaryota</taxon>
        <taxon>Metazoa</taxon>
        <taxon>Spiralia</taxon>
        <taxon>Lophotrochozoa</taxon>
        <taxon>Mollusca</taxon>
        <taxon>Gastropoda</taxon>
        <taxon>Caenogastropoda</taxon>
        <taxon>Littorinimorpha</taxon>
        <taxon>Littorinoidea</taxon>
        <taxon>Littorinidae</taxon>
        <taxon>Littorina</taxon>
    </lineage>
</organism>
<dbReference type="Pfam" id="PF13640">
    <property type="entry name" value="2OG-FeII_Oxy_3"/>
    <property type="match status" value="1"/>
</dbReference>
<evidence type="ECO:0000313" key="9">
    <source>
        <dbReference type="Proteomes" id="UP001374579"/>
    </source>
</evidence>
<comment type="caution">
    <text evidence="8">The sequence shown here is derived from an EMBL/GenBank/DDBJ whole genome shotgun (WGS) entry which is preliminary data.</text>
</comment>
<dbReference type="InterPro" id="IPR045054">
    <property type="entry name" value="P4HA-like"/>
</dbReference>
<dbReference type="PANTHER" id="PTHR10869">
    <property type="entry name" value="PROLYL 4-HYDROXYLASE ALPHA SUBUNIT"/>
    <property type="match status" value="1"/>
</dbReference>
<dbReference type="PROSITE" id="PS51471">
    <property type="entry name" value="FE2OG_OXY"/>
    <property type="match status" value="1"/>
</dbReference>
<dbReference type="Gene3D" id="2.60.120.620">
    <property type="entry name" value="q2cbj1_9rhob like domain"/>
    <property type="match status" value="1"/>
</dbReference>
<gene>
    <name evidence="8" type="ORF">V1264_000314</name>
</gene>
<evidence type="ECO:0000256" key="5">
    <source>
        <dbReference type="ARBA" id="ARBA00023002"/>
    </source>
</evidence>
<evidence type="ECO:0000313" key="8">
    <source>
        <dbReference type="EMBL" id="KAK7114222.1"/>
    </source>
</evidence>
<evidence type="ECO:0000256" key="1">
    <source>
        <dbReference type="ARBA" id="ARBA00001961"/>
    </source>
</evidence>
<feature type="domain" description="Fe2OG dioxygenase" evidence="7">
    <location>
        <begin position="31"/>
        <end position="137"/>
    </location>
</feature>
<dbReference type="InterPro" id="IPR005123">
    <property type="entry name" value="Oxoglu/Fe-dep_dioxygenase_dom"/>
</dbReference>
<dbReference type="Proteomes" id="UP001374579">
    <property type="component" value="Unassembled WGS sequence"/>
</dbReference>
<accession>A0AAN9BZ21</accession>
<dbReference type="InterPro" id="IPR006620">
    <property type="entry name" value="Pro_4_hyd_alph"/>
</dbReference>
<keyword evidence="3" id="KW-0847">Vitamin C</keyword>
<sequence length="172" mass="19262">MQEVTAARLSARITDVTGLDVTDRQPFGPSSGEPFQLVNYGLGGHYSAHFDILKSQQTDYLRESGERIATFLLYLSDVDIGGHTVFVDAGISVAPVKGMALFWYNTNPALEQEPLTLHAGCPVLKGHKWIANKWIWTYGNMYRHPCGPSPNSTHLKVERIVNRRRHNIHAPH</sequence>
<dbReference type="GO" id="GO:0005783">
    <property type="term" value="C:endoplasmic reticulum"/>
    <property type="evidence" value="ECO:0007669"/>
    <property type="project" value="TreeGrafter"/>
</dbReference>
<name>A0AAN9BZ21_9CAEN</name>
<dbReference type="PANTHER" id="PTHR10869:SF244">
    <property type="entry name" value="PROLYL 4-HYDROXYLASE SUBUNIT ALPHA-2"/>
    <property type="match status" value="1"/>
</dbReference>
<dbReference type="GO" id="GO:0004656">
    <property type="term" value="F:procollagen-proline 4-dioxygenase activity"/>
    <property type="evidence" value="ECO:0007669"/>
    <property type="project" value="TreeGrafter"/>
</dbReference>
<keyword evidence="5" id="KW-0560">Oxidoreductase</keyword>
<reference evidence="8 9" key="1">
    <citation type="submission" date="2024-02" db="EMBL/GenBank/DDBJ databases">
        <title>Chromosome-scale genome assembly of the rough periwinkle Littorina saxatilis.</title>
        <authorList>
            <person name="De Jode A."/>
            <person name="Faria R."/>
            <person name="Formenti G."/>
            <person name="Sims Y."/>
            <person name="Smith T.P."/>
            <person name="Tracey A."/>
            <person name="Wood J.M.D."/>
            <person name="Zagrodzka Z.B."/>
            <person name="Johannesson K."/>
            <person name="Butlin R.K."/>
            <person name="Leder E.H."/>
        </authorList>
    </citation>
    <scope>NUCLEOTIDE SEQUENCE [LARGE SCALE GENOMIC DNA]</scope>
    <source>
        <strain evidence="8">Snail1</strain>
        <tissue evidence="8">Muscle</tissue>
    </source>
</reference>
<evidence type="ECO:0000256" key="2">
    <source>
        <dbReference type="ARBA" id="ARBA00022723"/>
    </source>
</evidence>
<dbReference type="SMART" id="SM00702">
    <property type="entry name" value="P4Hc"/>
    <property type="match status" value="1"/>
</dbReference>
<proteinExistence type="predicted"/>
<protein>
    <recommendedName>
        <fullName evidence="7">Fe2OG dioxygenase domain-containing protein</fullName>
    </recommendedName>
</protein>
<keyword evidence="9" id="KW-1185">Reference proteome</keyword>
<evidence type="ECO:0000256" key="3">
    <source>
        <dbReference type="ARBA" id="ARBA00022896"/>
    </source>
</evidence>
<keyword evidence="6" id="KW-0408">Iron</keyword>
<dbReference type="GO" id="GO:0031418">
    <property type="term" value="F:L-ascorbic acid binding"/>
    <property type="evidence" value="ECO:0007669"/>
    <property type="project" value="UniProtKB-KW"/>
</dbReference>
<keyword evidence="4" id="KW-0223">Dioxygenase</keyword>
<dbReference type="AlphaFoldDB" id="A0AAN9BZ21"/>
<evidence type="ECO:0000256" key="4">
    <source>
        <dbReference type="ARBA" id="ARBA00022964"/>
    </source>
</evidence>
<evidence type="ECO:0000256" key="6">
    <source>
        <dbReference type="ARBA" id="ARBA00023004"/>
    </source>
</evidence>
<evidence type="ECO:0000259" key="7">
    <source>
        <dbReference type="PROSITE" id="PS51471"/>
    </source>
</evidence>
<dbReference type="InterPro" id="IPR044862">
    <property type="entry name" value="Pro_4_hyd_alph_FE2OG_OXY"/>
</dbReference>
<comment type="cofactor">
    <cofactor evidence="1">
        <name>L-ascorbate</name>
        <dbReference type="ChEBI" id="CHEBI:38290"/>
    </cofactor>
</comment>
<dbReference type="EMBL" id="JBAMIC010000001">
    <property type="protein sequence ID" value="KAK7114222.1"/>
    <property type="molecule type" value="Genomic_DNA"/>
</dbReference>